<dbReference type="Proteomes" id="UP000011115">
    <property type="component" value="Unassembled WGS sequence"/>
</dbReference>
<keyword evidence="3" id="KW-1185">Reference proteome</keyword>
<organism evidence="2 3">
    <name type="scientific">Solanum tuberosum</name>
    <name type="common">Potato</name>
    <dbReference type="NCBI Taxonomy" id="4113"/>
    <lineage>
        <taxon>Eukaryota</taxon>
        <taxon>Viridiplantae</taxon>
        <taxon>Streptophyta</taxon>
        <taxon>Embryophyta</taxon>
        <taxon>Tracheophyta</taxon>
        <taxon>Spermatophyta</taxon>
        <taxon>Magnoliopsida</taxon>
        <taxon>eudicotyledons</taxon>
        <taxon>Gunneridae</taxon>
        <taxon>Pentapetalae</taxon>
        <taxon>asterids</taxon>
        <taxon>lamiids</taxon>
        <taxon>Solanales</taxon>
        <taxon>Solanaceae</taxon>
        <taxon>Solanoideae</taxon>
        <taxon>Solaneae</taxon>
        <taxon>Solanum</taxon>
    </lineage>
</organism>
<evidence type="ECO:0000313" key="3">
    <source>
        <dbReference type="Proteomes" id="UP000011115"/>
    </source>
</evidence>
<feature type="compositionally biased region" description="Polar residues" evidence="1">
    <location>
        <begin position="1"/>
        <end position="13"/>
    </location>
</feature>
<name>M1DZ49_SOLTU</name>
<reference evidence="2" key="2">
    <citation type="submission" date="2015-06" db="UniProtKB">
        <authorList>
            <consortium name="EnsemblPlants"/>
        </authorList>
    </citation>
    <scope>IDENTIFICATION</scope>
    <source>
        <strain evidence="2">DM1-3 516 R44</strain>
    </source>
</reference>
<dbReference type="EnsemblPlants" id="PGSC0003DMT400096738">
    <property type="protein sequence ID" value="PGSC0003DMT400096738"/>
    <property type="gene ID" value="PGSC0003DMG400046309"/>
</dbReference>
<dbReference type="HOGENOM" id="CLU_1879054_0_0_1"/>
<sequence>MADTRQTTASQGLDTAPDEGIDKVRQVEVAHCETQWDTSSQPPIASPPLQGPLRPTGPPTPPAVPHLVPLITSDQDFKSAICMLTQLVATQRQPVAPDVAGPFKGPGSSRIHEFLTFNPPQFIGTDHREDPHHFID</sequence>
<proteinExistence type="predicted"/>
<feature type="region of interest" description="Disordered" evidence="1">
    <location>
        <begin position="1"/>
        <end position="66"/>
    </location>
</feature>
<protein>
    <submittedName>
        <fullName evidence="2">Uncharacterized protein</fullName>
    </submittedName>
</protein>
<feature type="compositionally biased region" description="Pro residues" evidence="1">
    <location>
        <begin position="44"/>
        <end position="64"/>
    </location>
</feature>
<feature type="compositionally biased region" description="Basic and acidic residues" evidence="1">
    <location>
        <begin position="20"/>
        <end position="31"/>
    </location>
</feature>
<dbReference type="PaxDb" id="4113-PGSC0003DMT400096738"/>
<dbReference type="Gramene" id="PGSC0003DMT400096738">
    <property type="protein sequence ID" value="PGSC0003DMT400096738"/>
    <property type="gene ID" value="PGSC0003DMG400046309"/>
</dbReference>
<evidence type="ECO:0000256" key="1">
    <source>
        <dbReference type="SAM" id="MobiDB-lite"/>
    </source>
</evidence>
<dbReference type="InParanoid" id="M1DZ49"/>
<dbReference type="AlphaFoldDB" id="M1DZ49"/>
<evidence type="ECO:0000313" key="2">
    <source>
        <dbReference type="EnsemblPlants" id="PGSC0003DMT400096738"/>
    </source>
</evidence>
<accession>M1DZ49</accession>
<reference evidence="3" key="1">
    <citation type="journal article" date="2011" name="Nature">
        <title>Genome sequence and analysis of the tuber crop potato.</title>
        <authorList>
            <consortium name="The Potato Genome Sequencing Consortium"/>
        </authorList>
    </citation>
    <scope>NUCLEOTIDE SEQUENCE [LARGE SCALE GENOMIC DNA]</scope>
    <source>
        <strain evidence="3">cv. DM1-3 516 R44</strain>
    </source>
</reference>